<feature type="region of interest" description="Disordered" evidence="1">
    <location>
        <begin position="233"/>
        <end position="258"/>
    </location>
</feature>
<feature type="compositionally biased region" description="Basic residues" evidence="1">
    <location>
        <begin position="113"/>
        <end position="122"/>
    </location>
</feature>
<dbReference type="AlphaFoldDB" id="A0AAD7J6F4"/>
<feature type="region of interest" description="Disordered" evidence="1">
    <location>
        <begin position="113"/>
        <end position="176"/>
    </location>
</feature>
<feature type="compositionally biased region" description="Low complexity" evidence="1">
    <location>
        <begin position="26"/>
        <end position="46"/>
    </location>
</feature>
<proteinExistence type="predicted"/>
<gene>
    <name evidence="2" type="ORF">DFH07DRAFT_940739</name>
</gene>
<reference evidence="2" key="1">
    <citation type="submission" date="2023-03" db="EMBL/GenBank/DDBJ databases">
        <title>Massive genome expansion in bonnet fungi (Mycena s.s.) driven by repeated elements and novel gene families across ecological guilds.</title>
        <authorList>
            <consortium name="Lawrence Berkeley National Laboratory"/>
            <person name="Harder C.B."/>
            <person name="Miyauchi S."/>
            <person name="Viragh M."/>
            <person name="Kuo A."/>
            <person name="Thoen E."/>
            <person name="Andreopoulos B."/>
            <person name="Lu D."/>
            <person name="Skrede I."/>
            <person name="Drula E."/>
            <person name="Henrissat B."/>
            <person name="Morin E."/>
            <person name="Kohler A."/>
            <person name="Barry K."/>
            <person name="LaButti K."/>
            <person name="Morin E."/>
            <person name="Salamov A."/>
            <person name="Lipzen A."/>
            <person name="Mereny Z."/>
            <person name="Hegedus B."/>
            <person name="Baldrian P."/>
            <person name="Stursova M."/>
            <person name="Weitz H."/>
            <person name="Taylor A."/>
            <person name="Grigoriev I.V."/>
            <person name="Nagy L.G."/>
            <person name="Martin F."/>
            <person name="Kauserud H."/>
        </authorList>
    </citation>
    <scope>NUCLEOTIDE SEQUENCE</scope>
    <source>
        <strain evidence="2">CBHHK188m</strain>
    </source>
</reference>
<feature type="region of interest" description="Disordered" evidence="1">
    <location>
        <begin position="21"/>
        <end position="56"/>
    </location>
</feature>
<evidence type="ECO:0000313" key="3">
    <source>
        <dbReference type="Proteomes" id="UP001215280"/>
    </source>
</evidence>
<comment type="caution">
    <text evidence="2">The sequence shown here is derived from an EMBL/GenBank/DDBJ whole genome shotgun (WGS) entry which is preliminary data.</text>
</comment>
<dbReference type="Proteomes" id="UP001215280">
    <property type="component" value="Unassembled WGS sequence"/>
</dbReference>
<keyword evidence="3" id="KW-1185">Reference proteome</keyword>
<protein>
    <submittedName>
        <fullName evidence="2">Uncharacterized protein</fullName>
    </submittedName>
</protein>
<dbReference type="EMBL" id="JARJLG010000062">
    <property type="protein sequence ID" value="KAJ7756051.1"/>
    <property type="molecule type" value="Genomic_DNA"/>
</dbReference>
<feature type="compositionally biased region" description="Acidic residues" evidence="1">
    <location>
        <begin position="155"/>
        <end position="167"/>
    </location>
</feature>
<feature type="compositionally biased region" description="Low complexity" evidence="1">
    <location>
        <begin position="127"/>
        <end position="152"/>
    </location>
</feature>
<organism evidence="2 3">
    <name type="scientific">Mycena maculata</name>
    <dbReference type="NCBI Taxonomy" id="230809"/>
    <lineage>
        <taxon>Eukaryota</taxon>
        <taxon>Fungi</taxon>
        <taxon>Dikarya</taxon>
        <taxon>Basidiomycota</taxon>
        <taxon>Agaricomycotina</taxon>
        <taxon>Agaricomycetes</taxon>
        <taxon>Agaricomycetidae</taxon>
        <taxon>Agaricales</taxon>
        <taxon>Marasmiineae</taxon>
        <taxon>Mycenaceae</taxon>
        <taxon>Mycena</taxon>
    </lineage>
</organism>
<accession>A0AAD7J6F4</accession>
<sequence>MTRSASPTGVVEFSYHFPLASTSALPSSGTSCTRTSSPRRSSPVRPQYVEDEEEYASYEYPSRRRGVTVPIPAIPSLHSYAAPQYPVYPYAAPFATPSSYEIESSCSSAVHHQHRKIKKARRASIESTGSSSSPASCSFTSSSASSPTASSPHDTEDDFEPELEEEAERGRTPSKPHLDLRRQWAALSLRVQFGVFRAKRRLRSRSRLSRSRSDDVTRLGMIRARAMPTYTYTDTNIGATGRKAHGIRPDPTEMPGAE</sequence>
<name>A0AAD7J6F4_9AGAR</name>
<evidence type="ECO:0000256" key="1">
    <source>
        <dbReference type="SAM" id="MobiDB-lite"/>
    </source>
</evidence>
<dbReference type="PROSITE" id="PS51257">
    <property type="entry name" value="PROKAR_LIPOPROTEIN"/>
    <property type="match status" value="1"/>
</dbReference>
<evidence type="ECO:0000313" key="2">
    <source>
        <dbReference type="EMBL" id="KAJ7756051.1"/>
    </source>
</evidence>